<proteinExistence type="predicted"/>
<sequence length="298" mass="34494">MAGRIRNKLLQMTKRRRNDEAETEQVATETEQTEDDESNNESDEEQENVIELEVGYTQKGRLSLWYKCECMTDSKNLAYRYTDKSKNCKSWRCSDRQCSAKVKVLAIEGERARGILKGEHDHVGDPVGLEVEKRRKVFNERIQENPTVKTKKLADELRNGKNEDAELIVRSGTDNSIQIRAGRMRKKVIGCVTGKPLEMEIAPSLINKGVNVLLYDSRKFRENDPDVTLVFAHPKVNISTINIDYWPFQRIFHYWPFRRFWGVGHYNVFSTIGHFDGFWGLAITTVGHYNIIPNFTTN</sequence>
<feature type="compositionally biased region" description="Acidic residues" evidence="1">
    <location>
        <begin position="31"/>
        <end position="48"/>
    </location>
</feature>
<dbReference type="Gene3D" id="2.20.25.240">
    <property type="match status" value="1"/>
</dbReference>
<dbReference type="WBParaSite" id="MhA1_Contig1229.frz3.gene10">
    <property type="protein sequence ID" value="MhA1_Contig1229.frz3.gene10"/>
    <property type="gene ID" value="MhA1_Contig1229.frz3.gene10"/>
</dbReference>
<reference evidence="3" key="1">
    <citation type="submission" date="2016-11" db="UniProtKB">
        <authorList>
            <consortium name="WormBaseParasite"/>
        </authorList>
    </citation>
    <scope>IDENTIFICATION</scope>
</reference>
<dbReference type="AlphaFoldDB" id="A0A1I8B1F6"/>
<evidence type="ECO:0000313" key="2">
    <source>
        <dbReference type="Proteomes" id="UP000095281"/>
    </source>
</evidence>
<feature type="region of interest" description="Disordered" evidence="1">
    <location>
        <begin position="1"/>
        <end position="48"/>
    </location>
</feature>
<keyword evidence="2" id="KW-1185">Reference proteome</keyword>
<organism evidence="2 3">
    <name type="scientific">Meloidogyne hapla</name>
    <name type="common">Root-knot nematode worm</name>
    <dbReference type="NCBI Taxonomy" id="6305"/>
    <lineage>
        <taxon>Eukaryota</taxon>
        <taxon>Metazoa</taxon>
        <taxon>Ecdysozoa</taxon>
        <taxon>Nematoda</taxon>
        <taxon>Chromadorea</taxon>
        <taxon>Rhabditida</taxon>
        <taxon>Tylenchina</taxon>
        <taxon>Tylenchomorpha</taxon>
        <taxon>Tylenchoidea</taxon>
        <taxon>Meloidogynidae</taxon>
        <taxon>Meloidogyninae</taxon>
        <taxon>Meloidogyne</taxon>
    </lineage>
</organism>
<name>A0A1I8B1F6_MELHA</name>
<protein>
    <submittedName>
        <fullName evidence="3">FLYWCH-type domain-containing protein</fullName>
    </submittedName>
</protein>
<evidence type="ECO:0000256" key="1">
    <source>
        <dbReference type="SAM" id="MobiDB-lite"/>
    </source>
</evidence>
<accession>A0A1I8B1F6</accession>
<dbReference type="Proteomes" id="UP000095281">
    <property type="component" value="Unplaced"/>
</dbReference>
<evidence type="ECO:0000313" key="3">
    <source>
        <dbReference type="WBParaSite" id="MhA1_Contig1229.frz3.gene10"/>
    </source>
</evidence>